<proteinExistence type="predicted"/>
<comment type="caution">
    <text evidence="2">The sequence shown here is derived from an EMBL/GenBank/DDBJ whole genome shotgun (WGS) entry which is preliminary data.</text>
</comment>
<feature type="compositionally biased region" description="Polar residues" evidence="1">
    <location>
        <begin position="67"/>
        <end position="82"/>
    </location>
</feature>
<organism evidence="2 3">
    <name type="scientific">Streptomyces thermogriseus</name>
    <dbReference type="NCBI Taxonomy" id="75292"/>
    <lineage>
        <taxon>Bacteria</taxon>
        <taxon>Bacillati</taxon>
        <taxon>Actinomycetota</taxon>
        <taxon>Actinomycetes</taxon>
        <taxon>Kitasatosporales</taxon>
        <taxon>Streptomycetaceae</taxon>
        <taxon>Streptomyces</taxon>
    </lineage>
</organism>
<keyword evidence="3" id="KW-1185">Reference proteome</keyword>
<sequence length="82" mass="8438">MPPDSNLAAGSGSAVAPAQDKVPGCVYGLTGRRSRLPPSEEGSKKAAAEKNAPQGIRQGRETPVSRAATTLHQDTTAPEVSR</sequence>
<dbReference type="Proteomes" id="UP001501072">
    <property type="component" value="Unassembled WGS sequence"/>
</dbReference>
<gene>
    <name evidence="2" type="ORF">GCM10009564_49100</name>
</gene>
<evidence type="ECO:0000313" key="2">
    <source>
        <dbReference type="EMBL" id="GAA1015749.1"/>
    </source>
</evidence>
<name>A0ABN1T5L3_9ACTN</name>
<feature type="region of interest" description="Disordered" evidence="1">
    <location>
        <begin position="1"/>
        <end position="82"/>
    </location>
</feature>
<evidence type="ECO:0000313" key="3">
    <source>
        <dbReference type="Proteomes" id="UP001501072"/>
    </source>
</evidence>
<evidence type="ECO:0000256" key="1">
    <source>
        <dbReference type="SAM" id="MobiDB-lite"/>
    </source>
</evidence>
<dbReference type="EMBL" id="BAAAHU010000069">
    <property type="protein sequence ID" value="GAA1015749.1"/>
    <property type="molecule type" value="Genomic_DNA"/>
</dbReference>
<reference evidence="2 3" key="1">
    <citation type="journal article" date="2019" name="Int. J. Syst. Evol. Microbiol.">
        <title>The Global Catalogue of Microorganisms (GCM) 10K type strain sequencing project: providing services to taxonomists for standard genome sequencing and annotation.</title>
        <authorList>
            <consortium name="The Broad Institute Genomics Platform"/>
            <consortium name="The Broad Institute Genome Sequencing Center for Infectious Disease"/>
            <person name="Wu L."/>
            <person name="Ma J."/>
        </authorList>
    </citation>
    <scope>NUCLEOTIDE SEQUENCE [LARGE SCALE GENOMIC DNA]</scope>
    <source>
        <strain evidence="2 3">JCM 11269</strain>
    </source>
</reference>
<accession>A0ABN1T5L3</accession>
<protein>
    <submittedName>
        <fullName evidence="2">Uncharacterized protein</fullName>
    </submittedName>
</protein>